<evidence type="ECO:0000313" key="2">
    <source>
        <dbReference type="Proteomes" id="UP000015105"/>
    </source>
</evidence>
<reference evidence="1" key="3">
    <citation type="journal article" date="2017" name="Nature">
        <title>Genome sequence of the progenitor of the wheat D genome Aegilops tauschii.</title>
        <authorList>
            <person name="Luo M.C."/>
            <person name="Gu Y.Q."/>
            <person name="Puiu D."/>
            <person name="Wang H."/>
            <person name="Twardziok S.O."/>
            <person name="Deal K.R."/>
            <person name="Huo N."/>
            <person name="Zhu T."/>
            <person name="Wang L."/>
            <person name="Wang Y."/>
            <person name="McGuire P.E."/>
            <person name="Liu S."/>
            <person name="Long H."/>
            <person name="Ramasamy R.K."/>
            <person name="Rodriguez J.C."/>
            <person name="Van S.L."/>
            <person name="Yuan L."/>
            <person name="Wang Z."/>
            <person name="Xia Z."/>
            <person name="Xiao L."/>
            <person name="Anderson O.D."/>
            <person name="Ouyang S."/>
            <person name="Liang Y."/>
            <person name="Zimin A.V."/>
            <person name="Pertea G."/>
            <person name="Qi P."/>
            <person name="Bennetzen J.L."/>
            <person name="Dai X."/>
            <person name="Dawson M.W."/>
            <person name="Muller H.G."/>
            <person name="Kugler K."/>
            <person name="Rivarola-Duarte L."/>
            <person name="Spannagl M."/>
            <person name="Mayer K.F.X."/>
            <person name="Lu F.H."/>
            <person name="Bevan M.W."/>
            <person name="Leroy P."/>
            <person name="Li P."/>
            <person name="You F.M."/>
            <person name="Sun Q."/>
            <person name="Liu Z."/>
            <person name="Lyons E."/>
            <person name="Wicker T."/>
            <person name="Salzberg S.L."/>
            <person name="Devos K.M."/>
            <person name="Dvorak J."/>
        </authorList>
    </citation>
    <scope>NUCLEOTIDE SEQUENCE [LARGE SCALE GENOMIC DNA]</scope>
    <source>
        <strain evidence="1">cv. AL8/78</strain>
    </source>
</reference>
<organism evidence="1 2">
    <name type="scientific">Aegilops tauschii subsp. strangulata</name>
    <name type="common">Goatgrass</name>
    <dbReference type="NCBI Taxonomy" id="200361"/>
    <lineage>
        <taxon>Eukaryota</taxon>
        <taxon>Viridiplantae</taxon>
        <taxon>Streptophyta</taxon>
        <taxon>Embryophyta</taxon>
        <taxon>Tracheophyta</taxon>
        <taxon>Spermatophyta</taxon>
        <taxon>Magnoliopsida</taxon>
        <taxon>Liliopsida</taxon>
        <taxon>Poales</taxon>
        <taxon>Poaceae</taxon>
        <taxon>BOP clade</taxon>
        <taxon>Pooideae</taxon>
        <taxon>Triticodae</taxon>
        <taxon>Triticeae</taxon>
        <taxon>Triticinae</taxon>
        <taxon>Aegilops</taxon>
    </lineage>
</organism>
<dbReference type="Gramene" id="AET7Gv20886700.7">
    <property type="protein sequence ID" value="AET7Gv20886700.7"/>
    <property type="gene ID" value="AET7Gv20886700"/>
</dbReference>
<reference evidence="2" key="1">
    <citation type="journal article" date="2014" name="Science">
        <title>Ancient hybridizations among the ancestral genomes of bread wheat.</title>
        <authorList>
            <consortium name="International Wheat Genome Sequencing Consortium,"/>
            <person name="Marcussen T."/>
            <person name="Sandve S.R."/>
            <person name="Heier L."/>
            <person name="Spannagl M."/>
            <person name="Pfeifer M."/>
            <person name="Jakobsen K.S."/>
            <person name="Wulff B.B."/>
            <person name="Steuernagel B."/>
            <person name="Mayer K.F."/>
            <person name="Olsen O.A."/>
        </authorList>
    </citation>
    <scope>NUCLEOTIDE SEQUENCE [LARGE SCALE GENOMIC DNA]</scope>
    <source>
        <strain evidence="2">cv. AL8/78</strain>
    </source>
</reference>
<dbReference type="Proteomes" id="UP000015105">
    <property type="component" value="Chromosome 7D"/>
</dbReference>
<protein>
    <submittedName>
        <fullName evidence="1">Uncharacterized protein</fullName>
    </submittedName>
</protein>
<reference evidence="1" key="4">
    <citation type="submission" date="2019-03" db="UniProtKB">
        <authorList>
            <consortium name="EnsemblPlants"/>
        </authorList>
    </citation>
    <scope>IDENTIFICATION</scope>
</reference>
<proteinExistence type="predicted"/>
<sequence>KKKAYWWFPFGIQLLAFPNVSLIFSCCSSISCNFSLGLLSSGISVSTIRGIKLDRFACLMSGQIELNVFTI</sequence>
<reference evidence="2" key="2">
    <citation type="journal article" date="2017" name="Nat. Plants">
        <title>The Aegilops tauschii genome reveals multiple impacts of transposons.</title>
        <authorList>
            <person name="Zhao G."/>
            <person name="Zou C."/>
            <person name="Li K."/>
            <person name="Wang K."/>
            <person name="Li T."/>
            <person name="Gao L."/>
            <person name="Zhang X."/>
            <person name="Wang H."/>
            <person name="Yang Z."/>
            <person name="Liu X."/>
            <person name="Jiang W."/>
            <person name="Mao L."/>
            <person name="Kong X."/>
            <person name="Jiao Y."/>
            <person name="Jia J."/>
        </authorList>
    </citation>
    <scope>NUCLEOTIDE SEQUENCE [LARGE SCALE GENOMIC DNA]</scope>
    <source>
        <strain evidence="2">cv. AL8/78</strain>
    </source>
</reference>
<dbReference type="EnsemblPlants" id="AET7Gv20886700.7">
    <property type="protein sequence ID" value="AET7Gv20886700.7"/>
    <property type="gene ID" value="AET7Gv20886700"/>
</dbReference>
<evidence type="ECO:0000313" key="1">
    <source>
        <dbReference type="EnsemblPlants" id="AET7Gv20886700.7"/>
    </source>
</evidence>
<reference evidence="1" key="5">
    <citation type="journal article" date="2021" name="G3 (Bethesda)">
        <title>Aegilops tauschii genome assembly Aet v5.0 features greater sequence contiguity and improved annotation.</title>
        <authorList>
            <person name="Wang L."/>
            <person name="Zhu T."/>
            <person name="Rodriguez J.C."/>
            <person name="Deal K.R."/>
            <person name="Dubcovsky J."/>
            <person name="McGuire P.E."/>
            <person name="Lux T."/>
            <person name="Spannagl M."/>
            <person name="Mayer K.F.X."/>
            <person name="Baldrich P."/>
            <person name="Meyers B.C."/>
            <person name="Huo N."/>
            <person name="Gu Y.Q."/>
            <person name="Zhou H."/>
            <person name="Devos K.M."/>
            <person name="Bennetzen J.L."/>
            <person name="Unver T."/>
            <person name="Budak H."/>
            <person name="Gulick P.J."/>
            <person name="Galiba G."/>
            <person name="Kalapos B."/>
            <person name="Nelson D.R."/>
            <person name="Li P."/>
            <person name="You F.M."/>
            <person name="Luo M.C."/>
            <person name="Dvorak J."/>
        </authorList>
    </citation>
    <scope>NUCLEOTIDE SEQUENCE [LARGE SCALE GENOMIC DNA]</scope>
    <source>
        <strain evidence="1">cv. AL8/78</strain>
    </source>
</reference>
<dbReference type="AlphaFoldDB" id="A0A453SBV1"/>
<accession>A0A453SBV1</accession>
<keyword evidence="2" id="KW-1185">Reference proteome</keyword>
<name>A0A453SBV1_AEGTS</name>